<dbReference type="PANTHER" id="PTHR43581:SF2">
    <property type="entry name" value="EXCINUCLEASE ATPASE SUBUNIT"/>
    <property type="match status" value="1"/>
</dbReference>
<reference evidence="2" key="1">
    <citation type="submission" date="2020-05" db="EMBL/GenBank/DDBJ databases">
        <authorList>
            <consortium name="Genoscope - CEA"/>
            <person name="William W."/>
        </authorList>
    </citation>
    <scope>NUCLEOTIDE SEQUENCE [LARGE SCALE GENOMIC DNA]</scope>
    <source>
        <strain evidence="2">PCC 7821</strain>
    </source>
</reference>
<name>A0A6J7ZE36_PLARU</name>
<dbReference type="InterPro" id="IPR051396">
    <property type="entry name" value="Bact_Antivir_Def_Nuclease"/>
</dbReference>
<dbReference type="SUPFAM" id="SSF52540">
    <property type="entry name" value="P-loop containing nucleoside triphosphate hydrolases"/>
    <property type="match status" value="1"/>
</dbReference>
<dbReference type="EMBL" id="CZCZ02000002">
    <property type="protein sequence ID" value="CAC5339754.1"/>
    <property type="molecule type" value="Genomic_DNA"/>
</dbReference>
<dbReference type="PANTHER" id="PTHR43581">
    <property type="entry name" value="ATP/GTP PHOSPHATASE"/>
    <property type="match status" value="1"/>
</dbReference>
<accession>A0A6J7ZE36</accession>
<dbReference type="Proteomes" id="UP000196521">
    <property type="component" value="Unassembled WGS sequence"/>
</dbReference>
<comment type="caution">
    <text evidence="2">The sequence shown here is derived from an EMBL/GenBank/DDBJ whole genome shotgun (WGS) entry which is preliminary data.</text>
</comment>
<dbReference type="Gene3D" id="3.40.50.300">
    <property type="entry name" value="P-loop containing nucleotide triphosphate hydrolases"/>
    <property type="match status" value="2"/>
</dbReference>
<keyword evidence="3" id="KW-1185">Reference proteome</keyword>
<dbReference type="GO" id="GO:0005524">
    <property type="term" value="F:ATP binding"/>
    <property type="evidence" value="ECO:0007669"/>
    <property type="project" value="InterPro"/>
</dbReference>
<proteinExistence type="predicted"/>
<dbReference type="SMART" id="SM00382">
    <property type="entry name" value="AAA"/>
    <property type="match status" value="1"/>
</dbReference>
<evidence type="ECO:0000313" key="2">
    <source>
        <dbReference type="EMBL" id="CAC5339754.1"/>
    </source>
</evidence>
<sequence length="606" mass="69018">MYFKHITLKNVGPIEKINYDFPFSNDGHPKPLILVGTNGSGKSIFLSYLLNALITAQQVAFDDPEVEEGKVYKLRSPQYIRNGSTYCYARVNFGADFSCYEWQLACSQEDYVKNFGDPEIDSSFGEIPLYETSIFGANFINNQIEVSKQFNSNCVLYFPANRFEQPAWLNAQNLKATAEFIESTRINRVSNRLIIQQSPLTFSKNWLLDIFSDRANYDLKTVPFQFKYDSTQIVSIPPVCLWYAGSATNIWNATTQLIKLIFRTDENVRFGIGPRQNRAVSIMKNETEFIRNIFQLSTGQTSILNIFLSILRDFDMSGASFENLEDVSGVVIIDEVDAHLHADLQCNLLPAVINMFPKVQFILTTHSPLFLLGMKTQFGDTGFEILSLPAGVKIGVEEFEEFQSAFDYYKESNTFRDKIKSEVEQAQKPVIFVEGDYDIKYLSKAALLLDKQSILNKIKLLDGDGFGNLDKIWTTCNNSKLAIVFPNIVGLIYDCDTNKPKGDNHMAKKRVIPTVSSNPISKGIENLIPASRINNLRESHPQFFDITPEVERKVRAVSQIQPETCEINKFEKRNLCNWLCENGTAEDFAQFEFVFTLIEEIIEHNQ</sequence>
<gene>
    <name evidence="2" type="ORF">PLAN_MP30030</name>
</gene>
<dbReference type="Pfam" id="PF13304">
    <property type="entry name" value="AAA_21"/>
    <property type="match status" value="1"/>
</dbReference>
<dbReference type="InterPro" id="IPR003593">
    <property type="entry name" value="AAA+_ATPase"/>
</dbReference>
<dbReference type="RefSeq" id="WP_081694534.1">
    <property type="nucleotide sequence ID" value="NZ_CZCZ02000002.1"/>
</dbReference>
<evidence type="ECO:0000259" key="1">
    <source>
        <dbReference type="SMART" id="SM00382"/>
    </source>
</evidence>
<dbReference type="GO" id="GO:0016887">
    <property type="term" value="F:ATP hydrolysis activity"/>
    <property type="evidence" value="ECO:0007669"/>
    <property type="project" value="InterPro"/>
</dbReference>
<organism evidence="2 3">
    <name type="scientific">Planktothrix rubescens CCAP 1459/22</name>
    <dbReference type="NCBI Taxonomy" id="329571"/>
    <lineage>
        <taxon>Bacteria</taxon>
        <taxon>Bacillati</taxon>
        <taxon>Cyanobacteriota</taxon>
        <taxon>Cyanophyceae</taxon>
        <taxon>Oscillatoriophycideae</taxon>
        <taxon>Oscillatoriales</taxon>
        <taxon>Microcoleaceae</taxon>
        <taxon>Planktothrix</taxon>
    </lineage>
</organism>
<dbReference type="AlphaFoldDB" id="A0A6J7ZE36"/>
<dbReference type="InterPro" id="IPR003959">
    <property type="entry name" value="ATPase_AAA_core"/>
</dbReference>
<feature type="domain" description="AAA+ ATPase" evidence="1">
    <location>
        <begin position="28"/>
        <end position="400"/>
    </location>
</feature>
<protein>
    <recommendedName>
        <fullName evidence="1">AAA+ ATPase domain-containing protein</fullName>
    </recommendedName>
</protein>
<evidence type="ECO:0000313" key="3">
    <source>
        <dbReference type="Proteomes" id="UP000196521"/>
    </source>
</evidence>
<dbReference type="InterPro" id="IPR027417">
    <property type="entry name" value="P-loop_NTPase"/>
</dbReference>